<dbReference type="EMBL" id="CP003837">
    <property type="protein sequence ID" value="AGH44016.1"/>
    <property type="molecule type" value="Genomic_DNA"/>
</dbReference>
<evidence type="ECO:0000313" key="2">
    <source>
        <dbReference type="Proteomes" id="UP000011864"/>
    </source>
</evidence>
<sequence length="38" mass="4436">MLIDNSKTYLGIIYIKVVARTTLQQKDMYMFSTTTLSF</sequence>
<name>M4RKD1_9ALTE</name>
<gene>
    <name evidence="1" type="ORF">C427_1907</name>
</gene>
<accession>M4RKD1</accession>
<organism evidence="1 2">
    <name type="scientific">Paraglaciecola psychrophila 170</name>
    <dbReference type="NCBI Taxonomy" id="1129794"/>
    <lineage>
        <taxon>Bacteria</taxon>
        <taxon>Pseudomonadati</taxon>
        <taxon>Pseudomonadota</taxon>
        <taxon>Gammaproteobacteria</taxon>
        <taxon>Alteromonadales</taxon>
        <taxon>Alteromonadaceae</taxon>
        <taxon>Paraglaciecola</taxon>
    </lineage>
</organism>
<protein>
    <submittedName>
        <fullName evidence="1">Uncharacterized protein</fullName>
    </submittedName>
</protein>
<dbReference type="AlphaFoldDB" id="M4RKD1"/>
<evidence type="ECO:0000313" key="1">
    <source>
        <dbReference type="EMBL" id="AGH44016.1"/>
    </source>
</evidence>
<dbReference type="HOGENOM" id="CLU_3331183_0_0_6"/>
<reference evidence="1 2" key="1">
    <citation type="journal article" date="2013" name="Genome Announc.">
        <title>Complete Genome Sequence of Glaciecola psychrophila Strain 170T.</title>
        <authorList>
            <person name="Yin J."/>
            <person name="Chen J."/>
            <person name="Liu G."/>
            <person name="Yu Y."/>
            <person name="Song L."/>
            <person name="Wang X."/>
            <person name="Qu X."/>
        </authorList>
    </citation>
    <scope>NUCLEOTIDE SEQUENCE [LARGE SCALE GENOMIC DNA]</scope>
    <source>
        <strain evidence="1 2">170</strain>
    </source>
</reference>
<proteinExistence type="predicted"/>
<keyword evidence="2" id="KW-1185">Reference proteome</keyword>
<dbReference type="KEGG" id="gps:C427_1907"/>
<dbReference type="Proteomes" id="UP000011864">
    <property type="component" value="Chromosome"/>
</dbReference>